<dbReference type="InterPro" id="IPR044135">
    <property type="entry name" value="Met-tRNA-FMT_C"/>
</dbReference>
<dbReference type="SUPFAM" id="SSF53328">
    <property type="entry name" value="Formyltransferase"/>
    <property type="match status" value="1"/>
</dbReference>
<dbReference type="Proteomes" id="UP000294547">
    <property type="component" value="Unassembled WGS sequence"/>
</dbReference>
<evidence type="ECO:0000256" key="7">
    <source>
        <dbReference type="ARBA" id="ARBA00048558"/>
    </source>
</evidence>
<comment type="caution">
    <text evidence="11">The sequence shown here is derived from an EMBL/GenBank/DDBJ whole genome shotgun (WGS) entry which is preliminary data.</text>
</comment>
<dbReference type="InterPro" id="IPR001555">
    <property type="entry name" value="GART_AS"/>
</dbReference>
<evidence type="ECO:0000256" key="8">
    <source>
        <dbReference type="HAMAP-Rule" id="MF_00182"/>
    </source>
</evidence>
<dbReference type="InterPro" id="IPR002376">
    <property type="entry name" value="Formyl_transf_N"/>
</dbReference>
<dbReference type="AlphaFoldDB" id="A0A4R6R9C8"/>
<evidence type="ECO:0000259" key="9">
    <source>
        <dbReference type="Pfam" id="PF00551"/>
    </source>
</evidence>
<dbReference type="InterPro" id="IPR041711">
    <property type="entry name" value="Met-tRNA-FMT_N"/>
</dbReference>
<dbReference type="HAMAP" id="MF_00182">
    <property type="entry name" value="Formyl_trans"/>
    <property type="match status" value="1"/>
</dbReference>
<evidence type="ECO:0000256" key="6">
    <source>
        <dbReference type="ARBA" id="ARBA00022917"/>
    </source>
</evidence>
<sequence length="314" mass="32695">MSLRVVFMGTPDFSVPVLSEIVGHGHEVAAVYAQPPRPAGRGMAERRSPVHEAADRFGLSVRTPKSLRDPAEQDAFAALDADVAVVVAYGLLLPKPILDAPAEGCLNLHASLLPRWRGAAPINRAIMAGDAETGVMVMRMDEGLDTGPVAMAERVAIGPDTTAGELHDRLAPLGADLIIRALGALERGGLTFRPQPEEGALYARKLRNDETRVDWSLPAAAVHDHVRGLSPAPGAWFEADLGKGPERIRLVRSARADGADAAGAAPGTVLDAAGTVACGTGAVRLVTLQRAGGKPLAFADFARGARLAAGALFG</sequence>
<dbReference type="InterPro" id="IPR005794">
    <property type="entry name" value="Fmt"/>
</dbReference>
<protein>
    <recommendedName>
        <fullName evidence="4 8">Methionyl-tRNA formyltransferase</fullName>
        <ecNumber evidence="3 8">2.1.2.9</ecNumber>
    </recommendedName>
</protein>
<evidence type="ECO:0000256" key="4">
    <source>
        <dbReference type="ARBA" id="ARBA00016014"/>
    </source>
</evidence>
<organism evidence="11 12">
    <name type="scientific">Oharaeibacter diazotrophicus</name>
    <dbReference type="NCBI Taxonomy" id="1920512"/>
    <lineage>
        <taxon>Bacteria</taxon>
        <taxon>Pseudomonadati</taxon>
        <taxon>Pseudomonadota</taxon>
        <taxon>Alphaproteobacteria</taxon>
        <taxon>Hyphomicrobiales</taxon>
        <taxon>Pleomorphomonadaceae</taxon>
        <taxon>Oharaeibacter</taxon>
    </lineage>
</organism>
<dbReference type="InterPro" id="IPR005793">
    <property type="entry name" value="Formyl_trans_C"/>
</dbReference>
<feature type="binding site" evidence="8">
    <location>
        <begin position="111"/>
        <end position="114"/>
    </location>
    <ligand>
        <name>(6S)-5,6,7,8-tetrahydrofolate</name>
        <dbReference type="ChEBI" id="CHEBI:57453"/>
    </ligand>
</feature>
<keyword evidence="12" id="KW-1185">Reference proteome</keyword>
<dbReference type="EMBL" id="SNXY01000010">
    <property type="protein sequence ID" value="TDP82524.1"/>
    <property type="molecule type" value="Genomic_DNA"/>
</dbReference>
<dbReference type="Pfam" id="PF00551">
    <property type="entry name" value="Formyl_trans_N"/>
    <property type="match status" value="1"/>
</dbReference>
<evidence type="ECO:0000313" key="12">
    <source>
        <dbReference type="Proteomes" id="UP000294547"/>
    </source>
</evidence>
<evidence type="ECO:0000256" key="3">
    <source>
        <dbReference type="ARBA" id="ARBA00012261"/>
    </source>
</evidence>
<proteinExistence type="inferred from homology"/>
<dbReference type="OrthoDB" id="9802815at2"/>
<dbReference type="Gene3D" id="3.10.25.10">
    <property type="entry name" value="Formyl transferase, C-terminal domain"/>
    <property type="match status" value="1"/>
</dbReference>
<evidence type="ECO:0000256" key="2">
    <source>
        <dbReference type="ARBA" id="ARBA00010699"/>
    </source>
</evidence>
<dbReference type="GO" id="GO:0004479">
    <property type="term" value="F:methionyl-tRNA formyltransferase activity"/>
    <property type="evidence" value="ECO:0007669"/>
    <property type="project" value="UniProtKB-UniRule"/>
</dbReference>
<dbReference type="InterPro" id="IPR011034">
    <property type="entry name" value="Formyl_transferase-like_C_sf"/>
</dbReference>
<dbReference type="PROSITE" id="PS00373">
    <property type="entry name" value="GART"/>
    <property type="match status" value="1"/>
</dbReference>
<keyword evidence="6 8" id="KW-0648">Protein biosynthesis</keyword>
<dbReference type="EC" id="2.1.2.9" evidence="3 8"/>
<dbReference type="SUPFAM" id="SSF50486">
    <property type="entry name" value="FMT C-terminal domain-like"/>
    <property type="match status" value="1"/>
</dbReference>
<evidence type="ECO:0000256" key="1">
    <source>
        <dbReference type="ARBA" id="ARBA00002606"/>
    </source>
</evidence>
<dbReference type="Pfam" id="PF02911">
    <property type="entry name" value="Formyl_trans_C"/>
    <property type="match status" value="1"/>
</dbReference>
<evidence type="ECO:0000259" key="10">
    <source>
        <dbReference type="Pfam" id="PF02911"/>
    </source>
</evidence>
<dbReference type="CDD" id="cd08704">
    <property type="entry name" value="Met_tRNA_FMT_C"/>
    <property type="match status" value="1"/>
</dbReference>
<dbReference type="InterPro" id="IPR037022">
    <property type="entry name" value="Formyl_trans_C_sf"/>
</dbReference>
<reference evidence="11 12" key="1">
    <citation type="submission" date="2019-03" db="EMBL/GenBank/DDBJ databases">
        <title>Genomic Encyclopedia of Type Strains, Phase IV (KMG-IV): sequencing the most valuable type-strain genomes for metagenomic binning, comparative biology and taxonomic classification.</title>
        <authorList>
            <person name="Goeker M."/>
        </authorList>
    </citation>
    <scope>NUCLEOTIDE SEQUENCE [LARGE SCALE GENOMIC DNA]</scope>
    <source>
        <strain evidence="11 12">DSM 102969</strain>
    </source>
</reference>
<dbReference type="PANTHER" id="PTHR11138:SF5">
    <property type="entry name" value="METHIONYL-TRNA FORMYLTRANSFERASE, MITOCHONDRIAL"/>
    <property type="match status" value="1"/>
</dbReference>
<dbReference type="Gene3D" id="3.40.50.170">
    <property type="entry name" value="Formyl transferase, N-terminal domain"/>
    <property type="match status" value="1"/>
</dbReference>
<accession>A0A4R6R9C8</accession>
<feature type="domain" description="Formyl transferase C-terminal" evidence="10">
    <location>
        <begin position="205"/>
        <end position="305"/>
    </location>
</feature>
<dbReference type="CDD" id="cd08646">
    <property type="entry name" value="FMT_core_Met-tRNA-FMT_N"/>
    <property type="match status" value="1"/>
</dbReference>
<dbReference type="NCBIfam" id="TIGR00460">
    <property type="entry name" value="fmt"/>
    <property type="match status" value="1"/>
</dbReference>
<dbReference type="InterPro" id="IPR036477">
    <property type="entry name" value="Formyl_transf_N_sf"/>
</dbReference>
<comment type="similarity">
    <text evidence="2 8">Belongs to the Fmt family.</text>
</comment>
<feature type="domain" description="Formyl transferase N-terminal" evidence="9">
    <location>
        <begin position="4"/>
        <end position="182"/>
    </location>
</feature>
<comment type="catalytic activity">
    <reaction evidence="7 8">
        <text>L-methionyl-tRNA(fMet) + (6R)-10-formyltetrahydrofolate = N-formyl-L-methionyl-tRNA(fMet) + (6S)-5,6,7,8-tetrahydrofolate + H(+)</text>
        <dbReference type="Rhea" id="RHEA:24380"/>
        <dbReference type="Rhea" id="RHEA-COMP:9952"/>
        <dbReference type="Rhea" id="RHEA-COMP:9953"/>
        <dbReference type="ChEBI" id="CHEBI:15378"/>
        <dbReference type="ChEBI" id="CHEBI:57453"/>
        <dbReference type="ChEBI" id="CHEBI:78530"/>
        <dbReference type="ChEBI" id="CHEBI:78844"/>
        <dbReference type="ChEBI" id="CHEBI:195366"/>
        <dbReference type="EC" id="2.1.2.9"/>
    </reaction>
</comment>
<keyword evidence="5 8" id="KW-0808">Transferase</keyword>
<dbReference type="RefSeq" id="WP_126539189.1">
    <property type="nucleotide sequence ID" value="NZ_BSPM01000007.1"/>
</dbReference>
<gene>
    <name evidence="8" type="primary">fmt</name>
    <name evidence="11" type="ORF">EDD54_3793</name>
</gene>
<name>A0A4R6R9C8_9HYPH</name>
<evidence type="ECO:0000256" key="5">
    <source>
        <dbReference type="ARBA" id="ARBA00022679"/>
    </source>
</evidence>
<comment type="function">
    <text evidence="1 8">Attaches a formyl group to the free amino group of methionyl-tRNA(fMet). The formyl group appears to play a dual role in the initiator identity of N-formylmethionyl-tRNA by promoting its recognition by IF2 and preventing the misappropriation of this tRNA by the elongation apparatus.</text>
</comment>
<dbReference type="GO" id="GO:0005829">
    <property type="term" value="C:cytosol"/>
    <property type="evidence" value="ECO:0007669"/>
    <property type="project" value="TreeGrafter"/>
</dbReference>
<dbReference type="PANTHER" id="PTHR11138">
    <property type="entry name" value="METHIONYL-TRNA FORMYLTRANSFERASE"/>
    <property type="match status" value="1"/>
</dbReference>
<evidence type="ECO:0000313" key="11">
    <source>
        <dbReference type="EMBL" id="TDP82524.1"/>
    </source>
</evidence>